<name>A0A4R6Y9J3_9BURK</name>
<dbReference type="InterPro" id="IPR047729">
    <property type="entry name" value="Sce7726-like"/>
</dbReference>
<comment type="caution">
    <text evidence="1">The sequence shown here is derived from an EMBL/GenBank/DDBJ whole genome shotgun (WGS) entry which is preliminary data.</text>
</comment>
<dbReference type="AlphaFoldDB" id="A0A4R6Y9J3"/>
<dbReference type="EMBL" id="SNZE01000005">
    <property type="protein sequence ID" value="TDR32155.1"/>
    <property type="molecule type" value="Genomic_DNA"/>
</dbReference>
<dbReference type="Proteomes" id="UP000294480">
    <property type="component" value="Unassembled WGS sequence"/>
</dbReference>
<gene>
    <name evidence="1" type="ORF">DFR44_10538</name>
</gene>
<reference evidence="1 2" key="1">
    <citation type="submission" date="2019-03" db="EMBL/GenBank/DDBJ databases">
        <title>Genomic Encyclopedia of Type Strains, Phase IV (KMG-IV): sequencing the most valuable type-strain genomes for metagenomic binning, comparative biology and taxonomic classification.</title>
        <authorList>
            <person name="Goeker M."/>
        </authorList>
    </citation>
    <scope>NUCLEOTIDE SEQUENCE [LARGE SCALE GENOMIC DNA]</scope>
    <source>
        <strain evidence="1 2">DSM 102852</strain>
    </source>
</reference>
<dbReference type="NCBIfam" id="NF033832">
    <property type="entry name" value="sce7726_fam"/>
    <property type="match status" value="1"/>
</dbReference>
<accession>A0A4R6Y9J3</accession>
<sequence>MTKKTMNENEIREILISFLSKKYSDEADVAFIKELFIEQFKQRADLVLANGKLVTYEIKSELDSLNRLPAQLESYTKHFEETIVVCAEKHVEKVKEIIGLEVGLWAVNIKGEFKAIQKPKKIKITKLSWLSHLPVDELRVLLKQYSFTRSGNRDTLTQTIVQKLSCNQVREYVLDYFKRREQKISLLKTRRLETKSLNNEYKRLNIDNSKTISVHSMETNTGSYTVLPRKTSNNPNPVPLHIHLNQELDLATVQ</sequence>
<dbReference type="RefSeq" id="WP_133619313.1">
    <property type="nucleotide sequence ID" value="NZ_SNZE01000005.1"/>
</dbReference>
<evidence type="ECO:0000313" key="1">
    <source>
        <dbReference type="EMBL" id="TDR32155.1"/>
    </source>
</evidence>
<organism evidence="1 2">
    <name type="scientific">Hydromonas duriensis</name>
    <dbReference type="NCBI Taxonomy" id="1527608"/>
    <lineage>
        <taxon>Bacteria</taxon>
        <taxon>Pseudomonadati</taxon>
        <taxon>Pseudomonadota</taxon>
        <taxon>Betaproteobacteria</taxon>
        <taxon>Burkholderiales</taxon>
        <taxon>Burkholderiaceae</taxon>
        <taxon>Hydromonas</taxon>
    </lineage>
</organism>
<dbReference type="OrthoDB" id="5020258at2"/>
<proteinExistence type="predicted"/>
<protein>
    <recommendedName>
        <fullName evidence="3">SAP domain-containing protein</fullName>
    </recommendedName>
</protein>
<evidence type="ECO:0008006" key="3">
    <source>
        <dbReference type="Google" id="ProtNLM"/>
    </source>
</evidence>
<evidence type="ECO:0000313" key="2">
    <source>
        <dbReference type="Proteomes" id="UP000294480"/>
    </source>
</evidence>
<keyword evidence="2" id="KW-1185">Reference proteome</keyword>